<evidence type="ECO:0000256" key="2">
    <source>
        <dbReference type="ARBA" id="ARBA00023125"/>
    </source>
</evidence>
<evidence type="ECO:0000256" key="1">
    <source>
        <dbReference type="ARBA" id="ARBA00008857"/>
    </source>
</evidence>
<dbReference type="InterPro" id="IPR013762">
    <property type="entry name" value="Integrase-like_cat_sf"/>
</dbReference>
<dbReference type="InterPro" id="IPR050090">
    <property type="entry name" value="Tyrosine_recombinase_XerCD"/>
</dbReference>
<comment type="similarity">
    <text evidence="1">Belongs to the 'phage' integrase family.</text>
</comment>
<dbReference type="PANTHER" id="PTHR30349:SF41">
    <property type="entry name" value="INTEGRASE_RECOMBINASE PROTEIN MJ0367-RELATED"/>
    <property type="match status" value="1"/>
</dbReference>
<dbReference type="PANTHER" id="PTHR30349">
    <property type="entry name" value="PHAGE INTEGRASE-RELATED"/>
    <property type="match status" value="1"/>
</dbReference>
<proteinExistence type="inferred from homology"/>
<dbReference type="GO" id="GO:0015074">
    <property type="term" value="P:DNA integration"/>
    <property type="evidence" value="ECO:0007669"/>
    <property type="project" value="InterPro"/>
</dbReference>
<sequence length="119" mass="13131">MKRREVPLGPETRAAVKEWLAVHPGVEWLFPSKNGAVMTSRAVQKMLKKYAYQAGLPLESVHPHVQRHSCATNLLNAGVDLVKVASILGHESLDTTAVYTRPKAAELEEAIEKGETFMP</sequence>
<dbReference type="EMBL" id="CP046244">
    <property type="protein sequence ID" value="QGP93342.1"/>
    <property type="molecule type" value="Genomic_DNA"/>
</dbReference>
<keyword evidence="6" id="KW-1185">Reference proteome</keyword>
<dbReference type="OrthoDB" id="184666at2"/>
<reference evidence="5 6" key="1">
    <citation type="submission" date="2019-11" db="EMBL/GenBank/DDBJ databases">
        <title>Genome sequence of Moorella glycerini DSM11254.</title>
        <authorList>
            <person name="Poehlein A."/>
            <person name="Boeer T."/>
            <person name="Daniel R."/>
        </authorList>
    </citation>
    <scope>NUCLEOTIDE SEQUENCE [LARGE SCALE GENOMIC DNA]</scope>
    <source>
        <strain evidence="5 6">DSM 11254</strain>
    </source>
</reference>
<evidence type="ECO:0000259" key="4">
    <source>
        <dbReference type="PROSITE" id="PS51898"/>
    </source>
</evidence>
<name>A0A6I5ZTH5_9FIRM</name>
<dbReference type="PROSITE" id="PS51898">
    <property type="entry name" value="TYR_RECOMBINASE"/>
    <property type="match status" value="1"/>
</dbReference>
<dbReference type="SUPFAM" id="SSF56349">
    <property type="entry name" value="DNA breaking-rejoining enzymes"/>
    <property type="match status" value="1"/>
</dbReference>
<feature type="domain" description="Tyr recombinase" evidence="4">
    <location>
        <begin position="1"/>
        <end position="112"/>
    </location>
</feature>
<dbReference type="InterPro" id="IPR002104">
    <property type="entry name" value="Integrase_catalytic"/>
</dbReference>
<dbReference type="Pfam" id="PF00589">
    <property type="entry name" value="Phage_integrase"/>
    <property type="match status" value="1"/>
</dbReference>
<evidence type="ECO:0000313" key="5">
    <source>
        <dbReference type="EMBL" id="QGP93342.1"/>
    </source>
</evidence>
<dbReference type="Proteomes" id="UP000425916">
    <property type="component" value="Chromosome"/>
</dbReference>
<evidence type="ECO:0000313" key="6">
    <source>
        <dbReference type="Proteomes" id="UP000425916"/>
    </source>
</evidence>
<dbReference type="GO" id="GO:0006310">
    <property type="term" value="P:DNA recombination"/>
    <property type="evidence" value="ECO:0007669"/>
    <property type="project" value="UniProtKB-KW"/>
</dbReference>
<accession>A0A6I5ZTH5</accession>
<gene>
    <name evidence="5" type="primary">xerC_3</name>
    <name evidence="5" type="ORF">MGLY_27490</name>
</gene>
<dbReference type="AlphaFoldDB" id="A0A6I5ZTH5"/>
<protein>
    <submittedName>
        <fullName evidence="5">Tyrosine recombinase XerC</fullName>
    </submittedName>
</protein>
<dbReference type="GO" id="GO:0003677">
    <property type="term" value="F:DNA binding"/>
    <property type="evidence" value="ECO:0007669"/>
    <property type="project" value="UniProtKB-KW"/>
</dbReference>
<keyword evidence="2" id="KW-0238">DNA-binding</keyword>
<evidence type="ECO:0000256" key="3">
    <source>
        <dbReference type="ARBA" id="ARBA00023172"/>
    </source>
</evidence>
<keyword evidence="3" id="KW-0233">DNA recombination</keyword>
<dbReference type="InterPro" id="IPR011010">
    <property type="entry name" value="DNA_brk_join_enz"/>
</dbReference>
<dbReference type="Gene3D" id="1.10.443.10">
    <property type="entry name" value="Intergrase catalytic core"/>
    <property type="match status" value="1"/>
</dbReference>
<organism evidence="5 6">
    <name type="scientific">Neomoorella glycerini</name>
    <dbReference type="NCBI Taxonomy" id="55779"/>
    <lineage>
        <taxon>Bacteria</taxon>
        <taxon>Bacillati</taxon>
        <taxon>Bacillota</taxon>
        <taxon>Clostridia</taxon>
        <taxon>Neomoorellales</taxon>
        <taxon>Neomoorellaceae</taxon>
        <taxon>Neomoorella</taxon>
    </lineage>
</organism>